<keyword evidence="3" id="KW-0813">Transport</keyword>
<name>A0A239LFE9_9FIRM</name>
<evidence type="ECO:0000313" key="8">
    <source>
        <dbReference type="EMBL" id="SNT28672.1"/>
    </source>
</evidence>
<dbReference type="PANTHER" id="PTHR45663">
    <property type="entry name" value="GEO12009P1"/>
    <property type="match status" value="1"/>
</dbReference>
<dbReference type="Gene3D" id="3.40.30.10">
    <property type="entry name" value="Glutaredoxin"/>
    <property type="match status" value="1"/>
</dbReference>
<dbReference type="GO" id="GO:0015035">
    <property type="term" value="F:protein-disulfide reductase activity"/>
    <property type="evidence" value="ECO:0007669"/>
    <property type="project" value="TreeGrafter"/>
</dbReference>
<dbReference type="InterPro" id="IPR036249">
    <property type="entry name" value="Thioredoxin-like_sf"/>
</dbReference>
<evidence type="ECO:0000256" key="3">
    <source>
        <dbReference type="ARBA" id="ARBA00022448"/>
    </source>
</evidence>
<dbReference type="CDD" id="cd02947">
    <property type="entry name" value="TRX_family"/>
    <property type="match status" value="1"/>
</dbReference>
<accession>A0A239LFE9</accession>
<reference evidence="8 9" key="1">
    <citation type="submission" date="2017-06" db="EMBL/GenBank/DDBJ databases">
        <authorList>
            <person name="Kim H.J."/>
            <person name="Triplett B.A."/>
        </authorList>
    </citation>
    <scope>NUCLEOTIDE SEQUENCE [LARGE SCALE GENOMIC DNA]</scope>
    <source>
        <strain evidence="8 9">SCA</strain>
    </source>
</reference>
<keyword evidence="4" id="KW-0249">Electron transport</keyword>
<evidence type="ECO:0000256" key="6">
    <source>
        <dbReference type="ARBA" id="ARBA00023284"/>
    </source>
</evidence>
<sequence>MTQIFDLVSVAFTECINFEGGGKMLAVDKDTFDQEVLESEGVVLVDFWSDGCEPCKALMPDIEELEGQYGDKIKFVKLNTTQARRLAIKQKVLGLPTIAIYKNGEKVDEVTKDDANRGSIEAMINKFI</sequence>
<dbReference type="SUPFAM" id="SSF52833">
    <property type="entry name" value="Thioredoxin-like"/>
    <property type="match status" value="1"/>
</dbReference>
<evidence type="ECO:0000313" key="9">
    <source>
        <dbReference type="Proteomes" id="UP000198304"/>
    </source>
</evidence>
<evidence type="ECO:0000259" key="7">
    <source>
        <dbReference type="PROSITE" id="PS51352"/>
    </source>
</evidence>
<dbReference type="PROSITE" id="PS51352">
    <property type="entry name" value="THIOREDOXIN_2"/>
    <property type="match status" value="1"/>
</dbReference>
<gene>
    <name evidence="8" type="ORF">SAMN05446037_10761</name>
</gene>
<dbReference type="EMBL" id="FZOJ01000076">
    <property type="protein sequence ID" value="SNT28672.1"/>
    <property type="molecule type" value="Genomic_DNA"/>
</dbReference>
<dbReference type="GO" id="GO:0005737">
    <property type="term" value="C:cytoplasm"/>
    <property type="evidence" value="ECO:0007669"/>
    <property type="project" value="TreeGrafter"/>
</dbReference>
<dbReference type="InterPro" id="IPR013766">
    <property type="entry name" value="Thioredoxin_domain"/>
</dbReference>
<protein>
    <recommendedName>
        <fullName evidence="2">Thioredoxin</fullName>
    </recommendedName>
</protein>
<dbReference type="PANTHER" id="PTHR45663:SF11">
    <property type="entry name" value="GEO12009P1"/>
    <property type="match status" value="1"/>
</dbReference>
<dbReference type="InterPro" id="IPR017937">
    <property type="entry name" value="Thioredoxin_CS"/>
</dbReference>
<dbReference type="NCBIfam" id="NF047697">
    <property type="entry name" value="ThioredTrxAClost"/>
    <property type="match status" value="1"/>
</dbReference>
<feature type="domain" description="Thioredoxin" evidence="7">
    <location>
        <begin position="18"/>
        <end position="128"/>
    </location>
</feature>
<keyword evidence="9" id="KW-1185">Reference proteome</keyword>
<dbReference type="PROSITE" id="PS00194">
    <property type="entry name" value="THIOREDOXIN_1"/>
    <property type="match status" value="1"/>
</dbReference>
<dbReference type="AlphaFoldDB" id="A0A239LFE9"/>
<evidence type="ECO:0000256" key="1">
    <source>
        <dbReference type="ARBA" id="ARBA00008987"/>
    </source>
</evidence>
<keyword evidence="5" id="KW-1015">Disulfide bond</keyword>
<evidence type="ECO:0000256" key="4">
    <source>
        <dbReference type="ARBA" id="ARBA00022982"/>
    </source>
</evidence>
<dbReference type="Proteomes" id="UP000198304">
    <property type="component" value="Unassembled WGS sequence"/>
</dbReference>
<proteinExistence type="inferred from homology"/>
<evidence type="ECO:0000256" key="2">
    <source>
        <dbReference type="ARBA" id="ARBA00020570"/>
    </source>
</evidence>
<keyword evidence="6" id="KW-0676">Redox-active center</keyword>
<comment type="similarity">
    <text evidence="1">Belongs to the thioredoxin family.</text>
</comment>
<evidence type="ECO:0000256" key="5">
    <source>
        <dbReference type="ARBA" id="ARBA00023157"/>
    </source>
</evidence>
<dbReference type="Pfam" id="PF00085">
    <property type="entry name" value="Thioredoxin"/>
    <property type="match status" value="1"/>
</dbReference>
<organism evidence="8 9">
    <name type="scientific">Anaerovirgula multivorans</name>
    <dbReference type="NCBI Taxonomy" id="312168"/>
    <lineage>
        <taxon>Bacteria</taxon>
        <taxon>Bacillati</taxon>
        <taxon>Bacillota</taxon>
        <taxon>Clostridia</taxon>
        <taxon>Peptostreptococcales</taxon>
        <taxon>Natronincolaceae</taxon>
        <taxon>Anaerovirgula</taxon>
    </lineage>
</organism>